<proteinExistence type="predicted"/>
<evidence type="ECO:0000313" key="3">
    <source>
        <dbReference type="Proteomes" id="UP000034932"/>
    </source>
</evidence>
<dbReference type="InterPro" id="IPR027954">
    <property type="entry name" value="Transcobalamin-like_C"/>
</dbReference>
<evidence type="ECO:0000259" key="1">
    <source>
        <dbReference type="Pfam" id="PF14478"/>
    </source>
</evidence>
<gene>
    <name evidence="2" type="ORF">UT19_C0009G0009</name>
</gene>
<dbReference type="Pfam" id="PF14478">
    <property type="entry name" value="DUF4430"/>
    <property type="match status" value="1"/>
</dbReference>
<reference evidence="2 3" key="1">
    <citation type="journal article" date="2015" name="Nature">
        <title>rRNA introns, odd ribosomes, and small enigmatic genomes across a large radiation of phyla.</title>
        <authorList>
            <person name="Brown C.T."/>
            <person name="Hug L.A."/>
            <person name="Thomas B.C."/>
            <person name="Sharon I."/>
            <person name="Castelle C.J."/>
            <person name="Singh A."/>
            <person name="Wilkins M.J."/>
            <person name="Williams K.H."/>
            <person name="Banfield J.F."/>
        </authorList>
    </citation>
    <scope>NUCLEOTIDE SEQUENCE [LARGE SCALE GENOMIC DNA]</scope>
</reference>
<comment type="caution">
    <text evidence="2">The sequence shown here is derived from an EMBL/GenBank/DDBJ whole genome shotgun (WGS) entry which is preliminary data.</text>
</comment>
<organism evidence="2 3">
    <name type="scientific">Candidatus Woesebacteria bacterium GW2011_GWB1_39_10b</name>
    <dbReference type="NCBI Taxonomy" id="1618573"/>
    <lineage>
        <taxon>Bacteria</taxon>
        <taxon>Candidatus Woeseibacteriota</taxon>
    </lineage>
</organism>
<dbReference type="Proteomes" id="UP000034932">
    <property type="component" value="Unassembled WGS sequence"/>
</dbReference>
<accession>A0A0G0LZZ3</accession>
<feature type="domain" description="Transcobalamin-like C-terminal" evidence="1">
    <location>
        <begin position="66"/>
        <end position="138"/>
    </location>
</feature>
<evidence type="ECO:0000313" key="2">
    <source>
        <dbReference type="EMBL" id="KKQ93600.1"/>
    </source>
</evidence>
<protein>
    <recommendedName>
        <fullName evidence="1">Transcobalamin-like C-terminal domain-containing protein</fullName>
    </recommendedName>
</protein>
<sequence length="141" mass="15492">MNKKFFLFVLAAAGVILTAFFLVPKYKPPQSPQVTPTPEANLQSAMLVVDYGEGDPVVYSIEIAEGSTAFSLLKNITEKENISLETQQYDFGVFVKSIGGKESSAEMAWIYFVNGEAGTIAADQMNINPGDSVEWRFIKPE</sequence>
<dbReference type="AlphaFoldDB" id="A0A0G0LZZ3"/>
<dbReference type="EMBL" id="LBVW01000009">
    <property type="protein sequence ID" value="KKQ93600.1"/>
    <property type="molecule type" value="Genomic_DNA"/>
</dbReference>
<name>A0A0G0LZZ3_9BACT</name>
<dbReference type="STRING" id="1618573.UT19_C0009G0009"/>
<dbReference type="Gene3D" id="2.170.130.30">
    <property type="match status" value="1"/>
</dbReference>